<accession>A0A2X0PCY2</accession>
<protein>
    <submittedName>
        <fullName evidence="1">BQ5605_C005g03477 protein</fullName>
    </submittedName>
</protein>
<evidence type="ECO:0000313" key="1">
    <source>
        <dbReference type="EMBL" id="SGY76243.1"/>
    </source>
</evidence>
<dbReference type="AlphaFoldDB" id="A0A2X0PCY2"/>
<gene>
    <name evidence="1" type="primary">BQ5605_C005g03477</name>
    <name evidence="1" type="ORF">BQ5605_C005G03477</name>
</gene>
<organism evidence="1 2">
    <name type="scientific">Microbotryum silenes-dioicae</name>
    <dbReference type="NCBI Taxonomy" id="796604"/>
    <lineage>
        <taxon>Eukaryota</taxon>
        <taxon>Fungi</taxon>
        <taxon>Dikarya</taxon>
        <taxon>Basidiomycota</taxon>
        <taxon>Pucciniomycotina</taxon>
        <taxon>Microbotryomycetes</taxon>
        <taxon>Microbotryales</taxon>
        <taxon>Microbotryaceae</taxon>
        <taxon>Microbotryum</taxon>
    </lineage>
</organism>
<keyword evidence="2" id="KW-1185">Reference proteome</keyword>
<dbReference type="Proteomes" id="UP000249464">
    <property type="component" value="Unassembled WGS sequence"/>
</dbReference>
<name>A0A2X0PCY2_9BASI</name>
<proteinExistence type="predicted"/>
<sequence length="49" mass="5375">MLRFEPSVSSSGKTWRDIIELPSQGHHCIANLDTGDVLQLETHNLPSSG</sequence>
<evidence type="ECO:0000313" key="2">
    <source>
        <dbReference type="Proteomes" id="UP000249464"/>
    </source>
</evidence>
<reference evidence="1 2" key="1">
    <citation type="submission" date="2016-11" db="EMBL/GenBank/DDBJ databases">
        <authorList>
            <person name="Jaros S."/>
            <person name="Januszkiewicz K."/>
            <person name="Wedrychowicz H."/>
        </authorList>
    </citation>
    <scope>NUCLEOTIDE SEQUENCE [LARGE SCALE GENOMIC DNA]</scope>
</reference>
<dbReference type="EMBL" id="FQNC01000047">
    <property type="protein sequence ID" value="SGY76243.1"/>
    <property type="molecule type" value="Genomic_DNA"/>
</dbReference>